<organism evidence="1 2">
    <name type="scientific">Pseudoxanthomonas winnipegensis</name>
    <dbReference type="NCBI Taxonomy" id="2480810"/>
    <lineage>
        <taxon>Bacteria</taxon>
        <taxon>Pseudomonadati</taxon>
        <taxon>Pseudomonadota</taxon>
        <taxon>Gammaproteobacteria</taxon>
        <taxon>Lysobacterales</taxon>
        <taxon>Lysobacteraceae</taxon>
        <taxon>Pseudoxanthomonas</taxon>
    </lineage>
</organism>
<dbReference type="PIRSF" id="PIRSF037225">
    <property type="entry name" value="UCP037225"/>
    <property type="match status" value="1"/>
</dbReference>
<dbReference type="RefSeq" id="WP_130550392.1">
    <property type="nucleotide sequence ID" value="NZ_SHMC01000002.1"/>
</dbReference>
<accession>A0A4Q8LCC0</accession>
<evidence type="ECO:0000313" key="1">
    <source>
        <dbReference type="EMBL" id="TAA26517.1"/>
    </source>
</evidence>
<dbReference type="EMBL" id="SHMC01000002">
    <property type="protein sequence ID" value="TAA26517.1"/>
    <property type="molecule type" value="Genomic_DNA"/>
</dbReference>
<dbReference type="InterPro" id="IPR017143">
    <property type="entry name" value="UCP037225"/>
</dbReference>
<dbReference type="InterPro" id="IPR025990">
    <property type="entry name" value="zinc_ribbon_bacterial"/>
</dbReference>
<dbReference type="OrthoDB" id="9814566at2"/>
<dbReference type="Pfam" id="PF14255">
    <property type="entry name" value="Zn_ribbon_21"/>
    <property type="match status" value="1"/>
</dbReference>
<protein>
    <submittedName>
        <fullName evidence="1">CPXCG motif-containing cysteine-rich protein</fullName>
    </submittedName>
</protein>
<comment type="caution">
    <text evidence="1">The sequence shown here is derived from an EMBL/GenBank/DDBJ whole genome shotgun (WGS) entry which is preliminary data.</text>
</comment>
<sequence length="62" mass="6654">MLDFQLIHCPYCGEPLEIAVDASAGDADYIEDCQVCCRPIAIALRLDEDGAAQIAARAENDA</sequence>
<dbReference type="Proteomes" id="UP000292627">
    <property type="component" value="Unassembled WGS sequence"/>
</dbReference>
<gene>
    <name evidence="1" type="ORF">EA660_04590</name>
</gene>
<dbReference type="AlphaFoldDB" id="A0A4Q8LCC0"/>
<evidence type="ECO:0000313" key="2">
    <source>
        <dbReference type="Proteomes" id="UP000292627"/>
    </source>
</evidence>
<name>A0A4Q8LCC0_9GAMM</name>
<proteinExistence type="predicted"/>
<reference evidence="1 2" key="1">
    <citation type="submission" date="2019-02" db="EMBL/GenBank/DDBJ databases">
        <title>WGS of Pseudoxanthomonas species novum from clinical isolates.</title>
        <authorList>
            <person name="Bernier A.-M."/>
            <person name="Bernard K."/>
            <person name="Vachon A."/>
        </authorList>
    </citation>
    <scope>NUCLEOTIDE SEQUENCE [LARGE SCALE GENOMIC DNA]</scope>
    <source>
        <strain evidence="1 2">NML171200</strain>
    </source>
</reference>